<dbReference type="Proteomes" id="UP001560045">
    <property type="component" value="Unassembled WGS sequence"/>
</dbReference>
<keyword evidence="3" id="KW-1185">Reference proteome</keyword>
<dbReference type="RefSeq" id="WP_369204799.1">
    <property type="nucleotide sequence ID" value="NZ_JBFNXQ010000016.1"/>
</dbReference>
<dbReference type="InterPro" id="IPR010359">
    <property type="entry name" value="IrrE_HExxH"/>
</dbReference>
<dbReference type="PANTHER" id="PTHR43236">
    <property type="entry name" value="ANTITOXIN HIGA1"/>
    <property type="match status" value="1"/>
</dbReference>
<evidence type="ECO:0000313" key="3">
    <source>
        <dbReference type="Proteomes" id="UP001560045"/>
    </source>
</evidence>
<dbReference type="Pfam" id="PF06114">
    <property type="entry name" value="Peptidase_M78"/>
    <property type="match status" value="1"/>
</dbReference>
<gene>
    <name evidence="2" type="ORF">ABQ292_07390</name>
</gene>
<comment type="caution">
    <text evidence="2">The sequence shown here is derived from an EMBL/GenBank/DDBJ whole genome shotgun (WGS) entry which is preliminary data.</text>
</comment>
<feature type="domain" description="IrrE N-terminal-like" evidence="1">
    <location>
        <begin position="71"/>
        <end position="175"/>
    </location>
</feature>
<organism evidence="2 3">
    <name type="scientific">Geodermatophilus maliterrae</name>
    <dbReference type="NCBI Taxonomy" id="3162531"/>
    <lineage>
        <taxon>Bacteria</taxon>
        <taxon>Bacillati</taxon>
        <taxon>Actinomycetota</taxon>
        <taxon>Actinomycetes</taxon>
        <taxon>Geodermatophilales</taxon>
        <taxon>Geodermatophilaceae</taxon>
        <taxon>Geodermatophilus</taxon>
    </lineage>
</organism>
<dbReference type="Gene3D" id="1.10.10.2910">
    <property type="match status" value="1"/>
</dbReference>
<accession>A0ABV3XCB2</accession>
<evidence type="ECO:0000313" key="2">
    <source>
        <dbReference type="EMBL" id="MEX5718193.1"/>
    </source>
</evidence>
<dbReference type="InterPro" id="IPR052345">
    <property type="entry name" value="Rad_response_metalloprotease"/>
</dbReference>
<sequence>MTETPNENRSVLASLRAVIPVRALEPGEALQVAELQAARLLELTDNTETPLDWTVIAGLPRLRVRRESLPTSGMSFWDGHNWVVVLNRDEPRTRQRFTLLHEYKHIVDHGATDRLYVGTGRHQAGDQAEQAADYFAGCALMPKRLVKRLWGRGVQQPKWLARYFGVSERAIEVRLAQLGLSEPRARCSPPSTAPAASWPRRAYYRQPSPGWLPRPTLEGVAA</sequence>
<name>A0ABV3XCB2_9ACTN</name>
<reference evidence="2 3" key="1">
    <citation type="submission" date="2024-06" db="EMBL/GenBank/DDBJ databases">
        <title>Draft genome sequence of Geodermatophilus badlandi, a novel member of the Geodermatophilaceae isolated from badland sedimentary rocks in the Red desert, Wyoming, USA.</title>
        <authorList>
            <person name="Ben Tekaya S."/>
            <person name="Nouioui I."/>
            <person name="Flores G.M."/>
            <person name="Shaal M.N."/>
            <person name="Bredoire F."/>
            <person name="Basile F."/>
            <person name="Van Diepen L."/>
            <person name="Ward N.L."/>
        </authorList>
    </citation>
    <scope>NUCLEOTIDE SEQUENCE [LARGE SCALE GENOMIC DNA]</scope>
    <source>
        <strain evidence="2 3">WL48A</strain>
    </source>
</reference>
<dbReference type="EMBL" id="JBFNXQ010000016">
    <property type="protein sequence ID" value="MEX5718193.1"/>
    <property type="molecule type" value="Genomic_DNA"/>
</dbReference>
<proteinExistence type="predicted"/>
<dbReference type="PANTHER" id="PTHR43236:SF1">
    <property type="entry name" value="BLL7220 PROTEIN"/>
    <property type="match status" value="1"/>
</dbReference>
<evidence type="ECO:0000259" key="1">
    <source>
        <dbReference type="Pfam" id="PF06114"/>
    </source>
</evidence>
<protein>
    <submittedName>
        <fullName evidence="2">ImmA/IrrE family metallo-endopeptidase</fullName>
    </submittedName>
</protein>